<dbReference type="RefSeq" id="WP_336586337.1">
    <property type="nucleotide sequence ID" value="NZ_JBBAXC010000005.1"/>
</dbReference>
<evidence type="ECO:0000259" key="7">
    <source>
        <dbReference type="Pfam" id="PF01432"/>
    </source>
</evidence>
<evidence type="ECO:0000256" key="5">
    <source>
        <dbReference type="ARBA" id="ARBA00023049"/>
    </source>
</evidence>
<organism evidence="8 9">
    <name type="scientific">Bacillus spongiae</name>
    <dbReference type="NCBI Taxonomy" id="2683610"/>
    <lineage>
        <taxon>Bacteria</taxon>
        <taxon>Bacillati</taxon>
        <taxon>Bacillota</taxon>
        <taxon>Bacilli</taxon>
        <taxon>Bacillales</taxon>
        <taxon>Bacillaceae</taxon>
        <taxon>Bacillus</taxon>
    </lineage>
</organism>
<evidence type="ECO:0000256" key="6">
    <source>
        <dbReference type="RuleBase" id="RU003435"/>
    </source>
</evidence>
<reference evidence="8 9" key="1">
    <citation type="journal article" date="2018" name="J. Microbiol.">
        <title>Bacillus spongiae sp. nov., isolated from sponge of Jeju Island.</title>
        <authorList>
            <person name="Lee G.E."/>
            <person name="Im W.T."/>
            <person name="Park J.S."/>
        </authorList>
    </citation>
    <scope>NUCLEOTIDE SEQUENCE [LARGE SCALE GENOMIC DNA]</scope>
    <source>
        <strain evidence="8 9">135PIL107-10</strain>
    </source>
</reference>
<evidence type="ECO:0000313" key="8">
    <source>
        <dbReference type="EMBL" id="MEI5906895.1"/>
    </source>
</evidence>
<evidence type="ECO:0000256" key="2">
    <source>
        <dbReference type="ARBA" id="ARBA00022723"/>
    </source>
</evidence>
<protein>
    <submittedName>
        <fullName evidence="8">M3 family metallopeptidase</fullName>
    </submittedName>
</protein>
<dbReference type="SUPFAM" id="SSF55486">
    <property type="entry name" value="Metalloproteases ('zincins'), catalytic domain"/>
    <property type="match status" value="1"/>
</dbReference>
<evidence type="ECO:0000256" key="4">
    <source>
        <dbReference type="ARBA" id="ARBA00022833"/>
    </source>
</evidence>
<feature type="domain" description="Peptidase M3A/M3B catalytic" evidence="7">
    <location>
        <begin position="51"/>
        <end position="301"/>
    </location>
</feature>
<dbReference type="Proteomes" id="UP001312865">
    <property type="component" value="Unassembled WGS sequence"/>
</dbReference>
<dbReference type="EMBL" id="JBBAXC010000005">
    <property type="protein sequence ID" value="MEI5906895.1"/>
    <property type="molecule type" value="Genomic_DNA"/>
</dbReference>
<proteinExistence type="inferred from homology"/>
<sequence length="319" mass="37107">MNFIKRKEGLTIDTVKPWDTKVESAQTVTIPYKNTSEMVDKAENLLHQLSPSFSTLLREMKELNHLDLESRKGKAPGGFCEFLPASKTSFILLNLVNTKDDLAIFLHEMGHGIHHDLMKELPLNQYKTLPKETAELAAMSIELLTLENWTSLYHNDGEYNQVKRELFKQILEFIPMTIVIDQFQHWLYTNPSHTHEDRNNAFLRIVETYESSEVNWEGLEEWKKNQWMDVIHLFETPFYYIEYAIAQLGALQLYRNYKEDPHSTIQQFIEALSLGSSKPVKEIYSIAGIDFTLSEEMMKDLMAFVMEEIKSTTVLSQNS</sequence>
<keyword evidence="2 6" id="KW-0479">Metal-binding</keyword>
<evidence type="ECO:0000313" key="9">
    <source>
        <dbReference type="Proteomes" id="UP001312865"/>
    </source>
</evidence>
<comment type="cofactor">
    <cofactor evidence="6">
        <name>Zn(2+)</name>
        <dbReference type="ChEBI" id="CHEBI:29105"/>
    </cofactor>
    <text evidence="6">Binds 1 zinc ion.</text>
</comment>
<keyword evidence="5 6" id="KW-0482">Metalloprotease</keyword>
<comment type="caution">
    <text evidence="8">The sequence shown here is derived from an EMBL/GenBank/DDBJ whole genome shotgun (WGS) entry which is preliminary data.</text>
</comment>
<name>A0ABU8HC67_9BACI</name>
<comment type="similarity">
    <text evidence="6">Belongs to the peptidase M3 family.</text>
</comment>
<dbReference type="InterPro" id="IPR001567">
    <property type="entry name" value="Pept_M3A_M3B_dom"/>
</dbReference>
<evidence type="ECO:0000256" key="3">
    <source>
        <dbReference type="ARBA" id="ARBA00022801"/>
    </source>
</evidence>
<keyword evidence="4 6" id="KW-0862">Zinc</keyword>
<dbReference type="Pfam" id="PF01432">
    <property type="entry name" value="Peptidase_M3"/>
    <property type="match status" value="1"/>
</dbReference>
<dbReference type="Gene3D" id="1.10.1370.30">
    <property type="match status" value="1"/>
</dbReference>
<keyword evidence="9" id="KW-1185">Reference proteome</keyword>
<gene>
    <name evidence="8" type="ORF">WAK64_07460</name>
</gene>
<keyword evidence="3 6" id="KW-0378">Hydrolase</keyword>
<evidence type="ECO:0000256" key="1">
    <source>
        <dbReference type="ARBA" id="ARBA00022670"/>
    </source>
</evidence>
<accession>A0ABU8HC67</accession>
<keyword evidence="1 6" id="KW-0645">Protease</keyword>